<dbReference type="Pfam" id="PF09723">
    <property type="entry name" value="Zn_ribbon_8"/>
    <property type="match status" value="1"/>
</dbReference>
<comment type="caution">
    <text evidence="3">The sequence shown here is derived from an EMBL/GenBank/DDBJ whole genome shotgun (WGS) entry which is preliminary data.</text>
</comment>
<dbReference type="PANTHER" id="PTHR34404:SF2">
    <property type="entry name" value="CONSERVED SERINE RICH PROTEIN"/>
    <property type="match status" value="1"/>
</dbReference>
<name>X1MRR7_9ZZZZ</name>
<dbReference type="AlphaFoldDB" id="X1MRR7"/>
<dbReference type="InterPro" id="IPR013429">
    <property type="entry name" value="Regulatory_FmdB_Zinc_ribbon"/>
</dbReference>
<feature type="compositionally biased region" description="Basic and acidic residues" evidence="1">
    <location>
        <begin position="56"/>
        <end position="73"/>
    </location>
</feature>
<gene>
    <name evidence="3" type="ORF">S06H3_09714</name>
</gene>
<dbReference type="PANTHER" id="PTHR34404">
    <property type="entry name" value="REGULATORY PROTEIN, FMDB FAMILY"/>
    <property type="match status" value="1"/>
</dbReference>
<accession>X1MRR7</accession>
<reference evidence="3" key="1">
    <citation type="journal article" date="2014" name="Front. Microbiol.">
        <title>High frequency of phylogenetically diverse reductive dehalogenase-homologous genes in deep subseafloor sedimentary metagenomes.</title>
        <authorList>
            <person name="Kawai M."/>
            <person name="Futagami T."/>
            <person name="Toyoda A."/>
            <person name="Takaki Y."/>
            <person name="Nishi S."/>
            <person name="Hori S."/>
            <person name="Arai W."/>
            <person name="Tsubouchi T."/>
            <person name="Morono Y."/>
            <person name="Uchiyama I."/>
            <person name="Ito T."/>
            <person name="Fujiyama A."/>
            <person name="Inagaki F."/>
            <person name="Takami H."/>
        </authorList>
    </citation>
    <scope>NUCLEOTIDE SEQUENCE</scope>
    <source>
        <strain evidence="3">Expedition CK06-06</strain>
    </source>
</reference>
<organism evidence="3">
    <name type="scientific">marine sediment metagenome</name>
    <dbReference type="NCBI Taxonomy" id="412755"/>
    <lineage>
        <taxon>unclassified sequences</taxon>
        <taxon>metagenomes</taxon>
        <taxon>ecological metagenomes</taxon>
    </lineage>
</organism>
<dbReference type="SMART" id="SM00834">
    <property type="entry name" value="CxxC_CXXC_SSSS"/>
    <property type="match status" value="1"/>
</dbReference>
<evidence type="ECO:0000259" key="2">
    <source>
        <dbReference type="SMART" id="SM00834"/>
    </source>
</evidence>
<proteinExistence type="predicted"/>
<evidence type="ECO:0000313" key="3">
    <source>
        <dbReference type="EMBL" id="GAI17380.1"/>
    </source>
</evidence>
<dbReference type="NCBIfam" id="TIGR02605">
    <property type="entry name" value="CxxC_CxxC_SSSS"/>
    <property type="match status" value="1"/>
</dbReference>
<evidence type="ECO:0000256" key="1">
    <source>
        <dbReference type="SAM" id="MobiDB-lite"/>
    </source>
</evidence>
<dbReference type="EMBL" id="BARV01004340">
    <property type="protein sequence ID" value="GAI17380.1"/>
    <property type="molecule type" value="Genomic_DNA"/>
</dbReference>
<protein>
    <recommendedName>
        <fullName evidence="2">Putative regulatory protein FmdB zinc ribbon domain-containing protein</fullName>
    </recommendedName>
</protein>
<sequence length="79" mass="8882">MPTYEYECGSCHFRFERKQRFDANPVAVCPKCRGKAKRVFHSNPVIFKGSGFYTTDSRKGVPEPGEGKKELPGGKKGKK</sequence>
<feature type="domain" description="Putative regulatory protein FmdB zinc ribbon" evidence="2">
    <location>
        <begin position="1"/>
        <end position="41"/>
    </location>
</feature>
<feature type="region of interest" description="Disordered" evidence="1">
    <location>
        <begin position="54"/>
        <end position="79"/>
    </location>
</feature>